<name>J9FT19_9ZZZZ</name>
<protein>
    <submittedName>
        <fullName evidence="1">Uncharacterized protein</fullName>
    </submittedName>
</protein>
<dbReference type="AlphaFoldDB" id="J9FT19"/>
<comment type="caution">
    <text evidence="1">The sequence shown here is derived from an EMBL/GenBank/DDBJ whole genome shotgun (WGS) entry which is preliminary data.</text>
</comment>
<sequence length="51" mass="5911">MLIISKLPQRHTHITLLEVPILMPLETAIKRIYTAMSNTPIQLIKVKRFQA</sequence>
<dbReference type="EMBL" id="AMCI01004439">
    <property type="protein sequence ID" value="EJW98081.1"/>
    <property type="molecule type" value="Genomic_DNA"/>
</dbReference>
<reference evidence="1" key="1">
    <citation type="journal article" date="2012" name="PLoS ONE">
        <title>Gene sets for utilization of primary and secondary nutrition supplies in the distal gut of endangered iberian lynx.</title>
        <authorList>
            <person name="Alcaide M."/>
            <person name="Messina E."/>
            <person name="Richter M."/>
            <person name="Bargiela R."/>
            <person name="Peplies J."/>
            <person name="Huws S.A."/>
            <person name="Newbold C.J."/>
            <person name="Golyshin P.N."/>
            <person name="Simon M.A."/>
            <person name="Lopez G."/>
            <person name="Yakimov M.M."/>
            <person name="Ferrer M."/>
        </authorList>
    </citation>
    <scope>NUCLEOTIDE SEQUENCE</scope>
</reference>
<accession>J9FT19</accession>
<gene>
    <name evidence="1" type="ORF">EVA_13814</name>
</gene>
<evidence type="ECO:0000313" key="1">
    <source>
        <dbReference type="EMBL" id="EJW98081.1"/>
    </source>
</evidence>
<proteinExistence type="predicted"/>
<organism evidence="1">
    <name type="scientific">gut metagenome</name>
    <dbReference type="NCBI Taxonomy" id="749906"/>
    <lineage>
        <taxon>unclassified sequences</taxon>
        <taxon>metagenomes</taxon>
        <taxon>organismal metagenomes</taxon>
    </lineage>
</organism>